<dbReference type="PANTHER" id="PTHR11487">
    <property type="entry name" value="THIOESTERASE"/>
    <property type="match status" value="1"/>
</dbReference>
<dbReference type="GO" id="GO:0008610">
    <property type="term" value="P:lipid biosynthetic process"/>
    <property type="evidence" value="ECO:0007669"/>
    <property type="project" value="TreeGrafter"/>
</dbReference>
<dbReference type="Gene3D" id="3.40.50.1820">
    <property type="entry name" value="alpha/beta hydrolase"/>
    <property type="match status" value="1"/>
</dbReference>
<evidence type="ECO:0000313" key="4">
    <source>
        <dbReference type="EMBL" id="CAE4569188.1"/>
    </source>
</evidence>
<sequence length="426" mass="49289">MPKSYELKLREAEERRRPPPKEEVYKAIERQPQRMMLGFDHPETLQLEMQLTWVDDTYTIDQTHEVLMSKVLELDAEYRRKPLQCKNYYKKFIFFDRFWLRPRINGTELLLQDYGIEPGYRVKLNPMYQFERVWGCPNPVEPRLEKTADQMEPMEDKGLLVRLDKGPPTAKNRLFLFPWMGGRSANYASVAEKLPKDYACFALELPGRGDRESDEGYPSGEFQVEVIAKTLAKEMKKPGNNYFFGHSEGAHFAYYVSKVLSQQYFISPRLLVVSNSMVPAAMPSANIATLRDRHNACIPLRIFVGMIKEGWGVDAKLGYKSHMGYNAYQSQEMWPLARATIMDWWSTKEFPLPGADAPLDIPVAAIHGQDDPVISADMVAEWRGLTRQPREFEVVKMDGGHLWFHGSSERSEALAMELSRLIRKFQ</sequence>
<evidence type="ECO:0000256" key="1">
    <source>
        <dbReference type="ARBA" id="ARBA00007169"/>
    </source>
</evidence>
<protein>
    <recommendedName>
        <fullName evidence="3">Thioesterase domain-containing protein</fullName>
    </recommendedName>
</protein>
<gene>
    <name evidence="4" type="ORF">AMON00008_LOCUS8807</name>
</gene>
<dbReference type="SUPFAM" id="SSF53474">
    <property type="entry name" value="alpha/beta-Hydrolases"/>
    <property type="match status" value="1"/>
</dbReference>
<comment type="similarity">
    <text evidence="1">Belongs to the thioesterase family.</text>
</comment>
<dbReference type="AlphaFoldDB" id="A0A7S4US98"/>
<organism evidence="4">
    <name type="scientific">Alexandrium monilatum</name>
    <dbReference type="NCBI Taxonomy" id="311494"/>
    <lineage>
        <taxon>Eukaryota</taxon>
        <taxon>Sar</taxon>
        <taxon>Alveolata</taxon>
        <taxon>Dinophyceae</taxon>
        <taxon>Gonyaulacales</taxon>
        <taxon>Pyrocystaceae</taxon>
        <taxon>Alexandrium</taxon>
    </lineage>
</organism>
<feature type="region of interest" description="Disordered" evidence="2">
    <location>
        <begin position="1"/>
        <end position="21"/>
    </location>
</feature>
<evidence type="ECO:0000259" key="3">
    <source>
        <dbReference type="Pfam" id="PF00975"/>
    </source>
</evidence>
<dbReference type="InterPro" id="IPR012223">
    <property type="entry name" value="TEII"/>
</dbReference>
<dbReference type="InterPro" id="IPR029058">
    <property type="entry name" value="AB_hydrolase_fold"/>
</dbReference>
<dbReference type="InterPro" id="IPR001031">
    <property type="entry name" value="Thioesterase"/>
</dbReference>
<proteinExistence type="inferred from homology"/>
<reference evidence="4" key="1">
    <citation type="submission" date="2021-01" db="EMBL/GenBank/DDBJ databases">
        <authorList>
            <person name="Corre E."/>
            <person name="Pelletier E."/>
            <person name="Niang G."/>
            <person name="Scheremetjew M."/>
            <person name="Finn R."/>
            <person name="Kale V."/>
            <person name="Holt S."/>
            <person name="Cochrane G."/>
            <person name="Meng A."/>
            <person name="Brown T."/>
            <person name="Cohen L."/>
        </authorList>
    </citation>
    <scope>NUCLEOTIDE SEQUENCE</scope>
    <source>
        <strain evidence="4">CCMP3105</strain>
    </source>
</reference>
<feature type="domain" description="Thioesterase" evidence="3">
    <location>
        <begin position="173"/>
        <end position="413"/>
    </location>
</feature>
<dbReference type="EMBL" id="HBNR01013635">
    <property type="protein sequence ID" value="CAE4569188.1"/>
    <property type="molecule type" value="Transcribed_RNA"/>
</dbReference>
<dbReference type="PANTHER" id="PTHR11487:SF0">
    <property type="entry name" value="S-ACYL FATTY ACID SYNTHASE THIOESTERASE, MEDIUM CHAIN"/>
    <property type="match status" value="1"/>
</dbReference>
<name>A0A7S4US98_9DINO</name>
<accession>A0A7S4US98</accession>
<dbReference type="Pfam" id="PF00975">
    <property type="entry name" value="Thioesterase"/>
    <property type="match status" value="1"/>
</dbReference>
<evidence type="ECO:0000256" key="2">
    <source>
        <dbReference type="SAM" id="MobiDB-lite"/>
    </source>
</evidence>